<dbReference type="AlphaFoldDB" id="A0AAD8JIJ4"/>
<dbReference type="InterPro" id="IPR008271">
    <property type="entry name" value="Ser/Thr_kinase_AS"/>
</dbReference>
<dbReference type="EC" id="2.7.11.1" evidence="2"/>
<evidence type="ECO:0000256" key="6">
    <source>
        <dbReference type="ARBA" id="ARBA00022679"/>
    </source>
</evidence>
<keyword evidence="16" id="KW-0325">Glycoprotein</keyword>
<evidence type="ECO:0000256" key="18">
    <source>
        <dbReference type="ARBA" id="ARBA00048679"/>
    </source>
</evidence>
<dbReference type="Gene3D" id="1.10.510.10">
    <property type="entry name" value="Transferase(Phosphotransferase) domain 1"/>
    <property type="match status" value="1"/>
</dbReference>
<evidence type="ECO:0000259" key="21">
    <source>
        <dbReference type="PROSITE" id="PS50011"/>
    </source>
</evidence>
<evidence type="ECO:0000313" key="22">
    <source>
        <dbReference type="EMBL" id="KAK1404919.1"/>
    </source>
</evidence>
<keyword evidence="13 20" id="KW-1133">Transmembrane helix</keyword>
<comment type="subcellular location">
    <subcellularLocation>
        <location evidence="1">Membrane</location>
        <topology evidence="1">Single-pass type I membrane protein</topology>
    </subcellularLocation>
</comment>
<comment type="catalytic activity">
    <reaction evidence="18">
        <text>L-seryl-[protein] + ATP = O-phospho-L-seryl-[protein] + ADP + H(+)</text>
        <dbReference type="Rhea" id="RHEA:17989"/>
        <dbReference type="Rhea" id="RHEA-COMP:9863"/>
        <dbReference type="Rhea" id="RHEA-COMP:11604"/>
        <dbReference type="ChEBI" id="CHEBI:15378"/>
        <dbReference type="ChEBI" id="CHEBI:29999"/>
        <dbReference type="ChEBI" id="CHEBI:30616"/>
        <dbReference type="ChEBI" id="CHEBI:83421"/>
        <dbReference type="ChEBI" id="CHEBI:456216"/>
        <dbReference type="EC" id="2.7.11.1"/>
    </reaction>
</comment>
<dbReference type="PANTHER" id="PTHR48006">
    <property type="entry name" value="LEUCINE-RICH REPEAT-CONTAINING PROTEIN DDB_G0281931-RELATED"/>
    <property type="match status" value="1"/>
</dbReference>
<dbReference type="CDD" id="cd14066">
    <property type="entry name" value="STKc_IRAK"/>
    <property type="match status" value="1"/>
</dbReference>
<dbReference type="PANTHER" id="PTHR48006:SF60">
    <property type="entry name" value="PROTEIN KINASE DOMAIN-CONTAINING PROTEIN"/>
    <property type="match status" value="1"/>
</dbReference>
<proteinExistence type="predicted"/>
<dbReference type="InterPro" id="IPR051824">
    <property type="entry name" value="LRR_Rcpt-Like_S/T_Kinase"/>
</dbReference>
<keyword evidence="12" id="KW-0067">ATP-binding</keyword>
<dbReference type="Gene3D" id="3.30.200.20">
    <property type="entry name" value="Phosphorylase Kinase, domain 1"/>
    <property type="match status" value="1"/>
</dbReference>
<dbReference type="InterPro" id="IPR001611">
    <property type="entry name" value="Leu-rich_rpt"/>
</dbReference>
<gene>
    <name evidence="22" type="ORF">POM88_004524</name>
</gene>
<dbReference type="FunFam" id="1.10.510.10:FF:000044">
    <property type="entry name" value="Putative LRR receptor-like serine/threonine-protein kinase"/>
    <property type="match status" value="1"/>
</dbReference>
<keyword evidence="10" id="KW-0547">Nucleotide-binding</keyword>
<dbReference type="PROSITE" id="PS50011">
    <property type="entry name" value="PROTEIN_KINASE_DOM"/>
    <property type="match status" value="1"/>
</dbReference>
<evidence type="ECO:0000256" key="17">
    <source>
        <dbReference type="ARBA" id="ARBA00047899"/>
    </source>
</evidence>
<accession>A0AAD8JIJ4</accession>
<dbReference type="InterPro" id="IPR032675">
    <property type="entry name" value="LRR_dom_sf"/>
</dbReference>
<dbReference type="SUPFAM" id="SSF56112">
    <property type="entry name" value="Protein kinase-like (PK-like)"/>
    <property type="match status" value="1"/>
</dbReference>
<dbReference type="FunFam" id="3.30.200.20:FF:000217">
    <property type="entry name" value="probable LRR receptor-like serine/threonine-protein kinase At1g53430"/>
    <property type="match status" value="1"/>
</dbReference>
<dbReference type="InterPro" id="IPR011009">
    <property type="entry name" value="Kinase-like_dom_sf"/>
</dbReference>
<organism evidence="22 23">
    <name type="scientific">Heracleum sosnowskyi</name>
    <dbReference type="NCBI Taxonomy" id="360622"/>
    <lineage>
        <taxon>Eukaryota</taxon>
        <taxon>Viridiplantae</taxon>
        <taxon>Streptophyta</taxon>
        <taxon>Embryophyta</taxon>
        <taxon>Tracheophyta</taxon>
        <taxon>Spermatophyta</taxon>
        <taxon>Magnoliopsida</taxon>
        <taxon>eudicotyledons</taxon>
        <taxon>Gunneridae</taxon>
        <taxon>Pentapetalae</taxon>
        <taxon>asterids</taxon>
        <taxon>campanulids</taxon>
        <taxon>Apiales</taxon>
        <taxon>Apiaceae</taxon>
        <taxon>Apioideae</taxon>
        <taxon>apioid superclade</taxon>
        <taxon>Tordylieae</taxon>
        <taxon>Tordyliinae</taxon>
        <taxon>Heracleum</taxon>
    </lineage>
</organism>
<protein>
    <recommendedName>
        <fullName evidence="2">non-specific serine/threonine protein kinase</fullName>
        <ecNumber evidence="2">2.7.11.1</ecNumber>
    </recommendedName>
</protein>
<dbReference type="EMBL" id="JAUIZM010000001">
    <property type="protein sequence ID" value="KAK1404919.1"/>
    <property type="molecule type" value="Genomic_DNA"/>
</dbReference>
<evidence type="ECO:0000256" key="20">
    <source>
        <dbReference type="SAM" id="Phobius"/>
    </source>
</evidence>
<dbReference type="InterPro" id="IPR021720">
    <property type="entry name" value="Malectin_dom"/>
</dbReference>
<evidence type="ECO:0000256" key="7">
    <source>
        <dbReference type="ARBA" id="ARBA00022692"/>
    </source>
</evidence>
<dbReference type="FunFam" id="2.60.120.430:FF:000004">
    <property type="entry name" value="Putative leucine-rich repeat receptor-like serine/threonine-protein kinase"/>
    <property type="match status" value="1"/>
</dbReference>
<dbReference type="GO" id="GO:0005524">
    <property type="term" value="F:ATP binding"/>
    <property type="evidence" value="ECO:0007669"/>
    <property type="project" value="UniProtKB-KW"/>
</dbReference>
<evidence type="ECO:0000256" key="3">
    <source>
        <dbReference type="ARBA" id="ARBA00022527"/>
    </source>
</evidence>
<evidence type="ECO:0000256" key="5">
    <source>
        <dbReference type="ARBA" id="ARBA00022614"/>
    </source>
</evidence>
<dbReference type="InterPro" id="IPR001245">
    <property type="entry name" value="Ser-Thr/Tyr_kinase_cat_dom"/>
</dbReference>
<evidence type="ECO:0000256" key="12">
    <source>
        <dbReference type="ARBA" id="ARBA00022840"/>
    </source>
</evidence>
<keyword evidence="8" id="KW-0732">Signal</keyword>
<feature type="region of interest" description="Disordered" evidence="19">
    <location>
        <begin position="981"/>
        <end position="1015"/>
    </location>
</feature>
<dbReference type="FunFam" id="3.80.10.10:FF:000041">
    <property type="entry name" value="LRR receptor-like serine/threonine-protein kinase ERECTA"/>
    <property type="match status" value="2"/>
</dbReference>
<reference evidence="22" key="1">
    <citation type="submission" date="2023-02" db="EMBL/GenBank/DDBJ databases">
        <title>Genome of toxic invasive species Heracleum sosnowskyi carries increased number of genes despite the absence of recent whole-genome duplications.</title>
        <authorList>
            <person name="Schelkunov M."/>
            <person name="Shtratnikova V."/>
            <person name="Makarenko M."/>
            <person name="Klepikova A."/>
            <person name="Omelchenko D."/>
            <person name="Novikova G."/>
            <person name="Obukhova E."/>
            <person name="Bogdanov V."/>
            <person name="Penin A."/>
            <person name="Logacheva M."/>
        </authorList>
    </citation>
    <scope>NUCLEOTIDE SEQUENCE</scope>
    <source>
        <strain evidence="22">Hsosn_3</strain>
        <tissue evidence="22">Leaf</tissue>
    </source>
</reference>
<keyword evidence="23" id="KW-1185">Reference proteome</keyword>
<feature type="compositionally biased region" description="Low complexity" evidence="19">
    <location>
        <begin position="981"/>
        <end position="992"/>
    </location>
</feature>
<feature type="transmembrane region" description="Helical" evidence="20">
    <location>
        <begin position="20"/>
        <end position="41"/>
    </location>
</feature>
<keyword evidence="11 22" id="KW-0418">Kinase</keyword>
<keyword evidence="7 20" id="KW-0812">Transmembrane</keyword>
<evidence type="ECO:0000256" key="2">
    <source>
        <dbReference type="ARBA" id="ARBA00012513"/>
    </source>
</evidence>
<dbReference type="SMART" id="SM00220">
    <property type="entry name" value="S_TKc"/>
    <property type="match status" value="1"/>
</dbReference>
<feature type="transmembrane region" description="Helical" evidence="20">
    <location>
        <begin position="621"/>
        <end position="640"/>
    </location>
</feature>
<dbReference type="Pfam" id="PF11721">
    <property type="entry name" value="Malectin"/>
    <property type="match status" value="1"/>
</dbReference>
<evidence type="ECO:0000256" key="4">
    <source>
        <dbReference type="ARBA" id="ARBA00022553"/>
    </source>
</evidence>
<keyword evidence="5" id="KW-0433">Leucine-rich repeat</keyword>
<dbReference type="PROSITE" id="PS00108">
    <property type="entry name" value="PROTEIN_KINASE_ST"/>
    <property type="match status" value="1"/>
</dbReference>
<keyword evidence="9" id="KW-0677">Repeat</keyword>
<comment type="caution">
    <text evidence="22">The sequence shown here is derived from an EMBL/GenBank/DDBJ whole genome shotgun (WGS) entry which is preliminary data.</text>
</comment>
<evidence type="ECO:0000256" key="8">
    <source>
        <dbReference type="ARBA" id="ARBA00022729"/>
    </source>
</evidence>
<keyword evidence="3" id="KW-0723">Serine/threonine-protein kinase</keyword>
<evidence type="ECO:0000256" key="14">
    <source>
        <dbReference type="ARBA" id="ARBA00023136"/>
    </source>
</evidence>
<evidence type="ECO:0000256" key="10">
    <source>
        <dbReference type="ARBA" id="ARBA00022741"/>
    </source>
</evidence>
<keyword evidence="14 20" id="KW-0472">Membrane</keyword>
<sequence>MGQQHLHSVGAKFSFTAQSFFLLHCLISVFLLLNLFSMHPLGCVAQLLPPQEVQTLEAIATKLNIKHWDVKRSSCSGGGGLSVVFDIPQPLSNVTCDCSFSNNSVCHVTHIQLKRLNLTGELPSEFSKLAYLQELELAQNNINGTIPFTFGQLPLKTLGLLDNRISGSIPREIANISMLEELIIEDNQLGGTLPPELGRLRSLRRLLLSSNNFTGTIPESFSALKNLSDFTIDGSGLSGKIPDFIGNWTKLTILNLQGTSMDGPIPSSISMLKNLRQLRVSDLNGSVSSFPNLRNMPNMQYLILRNCLIEDSIPAYIAEMRNLNTLDLSFNRLSGPIPDSIQPLESSLNFLYLNNNLLSGVIPGWIANSKYNFDVSYNNFTQLASQYGCQASRVNLVASHSSSTSDTTLWCLKKDLPCPSTTQYHSLFVNCGGPKIKSGRIEYEDDLVRDGASYFYPTEKWAYSSTGVFIYNDKSNFVASKANVTGEEYYQTARLSASSLKYYGLCLQKGSYKVRLHFAEIQFSDDATFSSIGRRIFDVSIQGNVVWKDFNIAEEAGGIGKGFTLERDVTVNGSTLEIHLYWAGKGTTAVPDRGVYGPLISAISVTPNYVVNTGGLSTGTIAGIVIASLVSVALILVVLWKKGFLGGKDIEDKELRGAIEQQTGYFSLKHIKAATGNFDLANKIGEGGFGPVYKGRLADGLEIAVKQLSSKSKQGNREFINEIGMISALQHPNLVKLYGCCIEGNQLLLVYEYLENNSLARALFGRDGQRLNLDWTTRKMILLGIARGLTYLHEESRIKIIHRDIKATNVLLDKDLNAKISDFGLAKLDEEEHTHISTRIAGTVGYMAPEYAMRGYLTDKADVYSFGIVALEIVSGKSNTNYMPKDEFVSLLDWAYVLQEQGNLSEIVDPILGTNYSKQEAISTINIALLCSSQSSTLRPPMSAVVSMLEGKKKVEAPNIKRTASNDNTMFKGFKSITQDSQTQSSTFSQESLGARSTSSKDGPWVDSSVSIPGKDTSKFVTDLYDVNLE</sequence>
<keyword evidence="4" id="KW-0597">Phosphoprotein</keyword>
<dbReference type="GO" id="GO:0016020">
    <property type="term" value="C:membrane"/>
    <property type="evidence" value="ECO:0007669"/>
    <property type="project" value="UniProtKB-SubCell"/>
</dbReference>
<evidence type="ECO:0000256" key="19">
    <source>
        <dbReference type="SAM" id="MobiDB-lite"/>
    </source>
</evidence>
<dbReference type="SUPFAM" id="SSF52058">
    <property type="entry name" value="L domain-like"/>
    <property type="match status" value="1"/>
</dbReference>
<evidence type="ECO:0000313" key="23">
    <source>
        <dbReference type="Proteomes" id="UP001237642"/>
    </source>
</evidence>
<dbReference type="Gene3D" id="2.60.120.430">
    <property type="entry name" value="Galactose-binding lectin"/>
    <property type="match status" value="1"/>
</dbReference>
<keyword evidence="6" id="KW-0808">Transferase</keyword>
<name>A0AAD8JIJ4_9APIA</name>
<evidence type="ECO:0000256" key="9">
    <source>
        <dbReference type="ARBA" id="ARBA00022737"/>
    </source>
</evidence>
<dbReference type="Proteomes" id="UP001237642">
    <property type="component" value="Unassembled WGS sequence"/>
</dbReference>
<dbReference type="GO" id="GO:0004674">
    <property type="term" value="F:protein serine/threonine kinase activity"/>
    <property type="evidence" value="ECO:0007669"/>
    <property type="project" value="UniProtKB-KW"/>
</dbReference>
<dbReference type="Pfam" id="PF00560">
    <property type="entry name" value="LRR_1"/>
    <property type="match status" value="5"/>
</dbReference>
<evidence type="ECO:0000256" key="11">
    <source>
        <dbReference type="ARBA" id="ARBA00022777"/>
    </source>
</evidence>
<evidence type="ECO:0000256" key="16">
    <source>
        <dbReference type="ARBA" id="ARBA00023180"/>
    </source>
</evidence>
<evidence type="ECO:0000256" key="13">
    <source>
        <dbReference type="ARBA" id="ARBA00022989"/>
    </source>
</evidence>
<evidence type="ECO:0000256" key="1">
    <source>
        <dbReference type="ARBA" id="ARBA00004479"/>
    </source>
</evidence>
<keyword evidence="15 22" id="KW-0675">Receptor</keyword>
<dbReference type="Pfam" id="PF07714">
    <property type="entry name" value="PK_Tyr_Ser-Thr"/>
    <property type="match status" value="1"/>
</dbReference>
<feature type="domain" description="Protein kinase" evidence="21">
    <location>
        <begin position="678"/>
        <end position="929"/>
    </location>
</feature>
<dbReference type="Gene3D" id="3.80.10.10">
    <property type="entry name" value="Ribonuclease Inhibitor"/>
    <property type="match status" value="3"/>
</dbReference>
<comment type="catalytic activity">
    <reaction evidence="17">
        <text>L-threonyl-[protein] + ATP = O-phospho-L-threonyl-[protein] + ADP + H(+)</text>
        <dbReference type="Rhea" id="RHEA:46608"/>
        <dbReference type="Rhea" id="RHEA-COMP:11060"/>
        <dbReference type="Rhea" id="RHEA-COMP:11605"/>
        <dbReference type="ChEBI" id="CHEBI:15378"/>
        <dbReference type="ChEBI" id="CHEBI:30013"/>
        <dbReference type="ChEBI" id="CHEBI:30616"/>
        <dbReference type="ChEBI" id="CHEBI:61977"/>
        <dbReference type="ChEBI" id="CHEBI:456216"/>
        <dbReference type="EC" id="2.7.11.1"/>
    </reaction>
</comment>
<evidence type="ECO:0000256" key="15">
    <source>
        <dbReference type="ARBA" id="ARBA00023170"/>
    </source>
</evidence>
<dbReference type="InterPro" id="IPR000719">
    <property type="entry name" value="Prot_kinase_dom"/>
</dbReference>
<reference evidence="22" key="2">
    <citation type="submission" date="2023-05" db="EMBL/GenBank/DDBJ databases">
        <authorList>
            <person name="Schelkunov M.I."/>
        </authorList>
    </citation>
    <scope>NUCLEOTIDE SEQUENCE</scope>
    <source>
        <strain evidence="22">Hsosn_3</strain>
        <tissue evidence="22">Leaf</tissue>
    </source>
</reference>